<dbReference type="Proteomes" id="UP000261360">
    <property type="component" value="Unplaced"/>
</dbReference>
<organism evidence="1 2">
    <name type="scientific">Seriola lalandi dorsalis</name>
    <dbReference type="NCBI Taxonomy" id="1841481"/>
    <lineage>
        <taxon>Eukaryota</taxon>
        <taxon>Metazoa</taxon>
        <taxon>Chordata</taxon>
        <taxon>Craniata</taxon>
        <taxon>Vertebrata</taxon>
        <taxon>Euteleostomi</taxon>
        <taxon>Actinopterygii</taxon>
        <taxon>Neopterygii</taxon>
        <taxon>Teleostei</taxon>
        <taxon>Neoteleostei</taxon>
        <taxon>Acanthomorphata</taxon>
        <taxon>Carangaria</taxon>
        <taxon>Carangiformes</taxon>
        <taxon>Carangidae</taxon>
        <taxon>Seriola</taxon>
    </lineage>
</organism>
<sequence>DSELPHLQTQKERKKRSPHLYCPGREMNIWEWKLFPSGGTGVGWGFQLKKFHSTHKQPLASPRISCHLLYFPVPAGICISQHCYVHQQRMLHPVPALFSYSKQMLLLFHLCWIENYLPYHFFIR</sequence>
<accession>A0A3B4Y3Z2</accession>
<evidence type="ECO:0000313" key="1">
    <source>
        <dbReference type="Ensembl" id="ENSSLDP00000022588.1"/>
    </source>
</evidence>
<reference evidence="1" key="2">
    <citation type="submission" date="2025-09" db="UniProtKB">
        <authorList>
            <consortium name="Ensembl"/>
        </authorList>
    </citation>
    <scope>IDENTIFICATION</scope>
</reference>
<evidence type="ECO:0000313" key="2">
    <source>
        <dbReference type="Proteomes" id="UP000261360"/>
    </source>
</evidence>
<dbReference type="AlphaFoldDB" id="A0A3B4Y3Z2"/>
<protein>
    <submittedName>
        <fullName evidence="1">Uncharacterized protein</fullName>
    </submittedName>
</protein>
<proteinExistence type="predicted"/>
<reference evidence="1" key="1">
    <citation type="submission" date="2025-08" db="UniProtKB">
        <authorList>
            <consortium name="Ensembl"/>
        </authorList>
    </citation>
    <scope>IDENTIFICATION</scope>
</reference>
<dbReference type="Ensembl" id="ENSSLDT00000023317.1">
    <property type="protein sequence ID" value="ENSSLDP00000022588.1"/>
    <property type="gene ID" value="ENSSLDG00000017626.1"/>
</dbReference>
<name>A0A3B4Y3Z2_SERLL</name>
<keyword evidence="2" id="KW-1185">Reference proteome</keyword>